<evidence type="ECO:0000313" key="3">
    <source>
        <dbReference type="Proteomes" id="UP001597086"/>
    </source>
</evidence>
<feature type="chain" id="PRO_5045575668" description="WG repeat-containing protein" evidence="1">
    <location>
        <begin position="20"/>
        <end position="63"/>
    </location>
</feature>
<accession>A0ABW3KSX3</accession>
<organism evidence="2 3">
    <name type="scientific">Winogradskyella rapida</name>
    <dbReference type="NCBI Taxonomy" id="549701"/>
    <lineage>
        <taxon>Bacteria</taxon>
        <taxon>Pseudomonadati</taxon>
        <taxon>Bacteroidota</taxon>
        <taxon>Flavobacteriia</taxon>
        <taxon>Flavobacteriales</taxon>
        <taxon>Flavobacteriaceae</taxon>
        <taxon>Winogradskyella</taxon>
    </lineage>
</organism>
<feature type="non-terminal residue" evidence="2">
    <location>
        <position position="63"/>
    </location>
</feature>
<evidence type="ECO:0000256" key="1">
    <source>
        <dbReference type="SAM" id="SignalP"/>
    </source>
</evidence>
<comment type="caution">
    <text evidence="2">The sequence shown here is derived from an EMBL/GenBank/DDBJ whole genome shotgun (WGS) entry which is preliminary data.</text>
</comment>
<dbReference type="Proteomes" id="UP001597086">
    <property type="component" value="Unassembled WGS sequence"/>
</dbReference>
<evidence type="ECO:0000313" key="2">
    <source>
        <dbReference type="EMBL" id="MFD1015728.1"/>
    </source>
</evidence>
<keyword evidence="1" id="KW-0732">Signal</keyword>
<reference evidence="3" key="1">
    <citation type="journal article" date="2019" name="Int. J. Syst. Evol. Microbiol.">
        <title>The Global Catalogue of Microorganisms (GCM) 10K type strain sequencing project: providing services to taxonomists for standard genome sequencing and annotation.</title>
        <authorList>
            <consortium name="The Broad Institute Genomics Platform"/>
            <consortium name="The Broad Institute Genome Sequencing Center for Infectious Disease"/>
            <person name="Wu L."/>
            <person name="Ma J."/>
        </authorList>
    </citation>
    <scope>NUCLEOTIDE SEQUENCE [LARGE SCALE GENOMIC DNA]</scope>
    <source>
        <strain evidence="3">CCUG 56098</strain>
    </source>
</reference>
<name>A0ABW3KSX3_9FLAO</name>
<protein>
    <recommendedName>
        <fullName evidence="4">WG repeat-containing protein</fullName>
    </recommendedName>
</protein>
<feature type="signal peptide" evidence="1">
    <location>
        <begin position="1"/>
        <end position="19"/>
    </location>
</feature>
<dbReference type="EMBL" id="JBHTKM010000058">
    <property type="protein sequence ID" value="MFD1015728.1"/>
    <property type="molecule type" value="Genomic_DNA"/>
</dbReference>
<proteinExistence type="predicted"/>
<keyword evidence="3" id="KW-1185">Reference proteome</keyword>
<evidence type="ECO:0008006" key="4">
    <source>
        <dbReference type="Google" id="ProtNLM"/>
    </source>
</evidence>
<sequence length="63" mass="7242">MKNVILLLTFILATSIGFAQNQNGYKRIYKYGDYQKNWALVKSITGHYGIINQNGEIIIPTMY</sequence>
<gene>
    <name evidence="2" type="ORF">ACFQ13_07365</name>
</gene>